<dbReference type="OMA" id="MLEEQCV"/>
<protein>
    <recommendedName>
        <fullName evidence="1">FH2 domain-containing protein</fullName>
    </recommendedName>
</protein>
<dbReference type="GO" id="GO:0008017">
    <property type="term" value="F:microtubule binding"/>
    <property type="evidence" value="ECO:0007669"/>
    <property type="project" value="InterPro"/>
</dbReference>
<evidence type="ECO:0000259" key="1">
    <source>
        <dbReference type="Pfam" id="PF02181"/>
    </source>
</evidence>
<dbReference type="Pfam" id="PF02181">
    <property type="entry name" value="FH2"/>
    <property type="match status" value="1"/>
</dbReference>
<dbReference type="InParanoid" id="A0A3P8UPB7"/>
<reference evidence="2 3" key="1">
    <citation type="journal article" date="2014" name="Nat. Genet.">
        <title>Whole-genome sequence of a flatfish provides insights into ZW sex chromosome evolution and adaptation to a benthic lifestyle.</title>
        <authorList>
            <person name="Chen S."/>
            <person name="Zhang G."/>
            <person name="Shao C."/>
            <person name="Huang Q."/>
            <person name="Liu G."/>
            <person name="Zhang P."/>
            <person name="Song W."/>
            <person name="An N."/>
            <person name="Chalopin D."/>
            <person name="Volff J.N."/>
            <person name="Hong Y."/>
            <person name="Li Q."/>
            <person name="Sha Z."/>
            <person name="Zhou H."/>
            <person name="Xie M."/>
            <person name="Yu Q."/>
            <person name="Liu Y."/>
            <person name="Xiang H."/>
            <person name="Wang N."/>
            <person name="Wu K."/>
            <person name="Yang C."/>
            <person name="Zhou Q."/>
            <person name="Liao X."/>
            <person name="Yang L."/>
            <person name="Hu Q."/>
            <person name="Zhang J."/>
            <person name="Meng L."/>
            <person name="Jin L."/>
            <person name="Tian Y."/>
            <person name="Lian J."/>
            <person name="Yang J."/>
            <person name="Miao G."/>
            <person name="Liu S."/>
            <person name="Liang Z."/>
            <person name="Yan F."/>
            <person name="Li Y."/>
            <person name="Sun B."/>
            <person name="Zhang H."/>
            <person name="Zhang J."/>
            <person name="Zhu Y."/>
            <person name="Du M."/>
            <person name="Zhao Y."/>
            <person name="Schartl M."/>
            <person name="Tang Q."/>
            <person name="Wang J."/>
        </authorList>
    </citation>
    <scope>NUCLEOTIDE SEQUENCE</scope>
</reference>
<keyword evidence="3" id="KW-1185">Reference proteome</keyword>
<sequence length="189" mass="21915">WSRTRTGTNTFCLQLCRLYRTLRQETSVFPLPEPHDVFQASQMKFDDFQKDLNRLRKDLRACTTEVEKVCKVSEEENLQPFKDMMEDFLSQGTTDLSACGAVGHFLELSVFFSVKPKSGEKEVSPNTFFSLWHEFTSDFKEQWKKENKVILKERLKAAEESFRQAKEKASYSVKPKHASGIKAKLGMKI</sequence>
<reference evidence="2" key="3">
    <citation type="submission" date="2025-09" db="UniProtKB">
        <authorList>
            <consortium name="Ensembl"/>
        </authorList>
    </citation>
    <scope>IDENTIFICATION</scope>
</reference>
<dbReference type="STRING" id="244447.ENSCSEP00000004212"/>
<dbReference type="InterPro" id="IPR042201">
    <property type="entry name" value="FH2_Formin_sf"/>
</dbReference>
<dbReference type="Proteomes" id="UP000265120">
    <property type="component" value="Chromosome 8"/>
</dbReference>
<dbReference type="GO" id="GO:0045010">
    <property type="term" value="P:actin nucleation"/>
    <property type="evidence" value="ECO:0007669"/>
    <property type="project" value="InterPro"/>
</dbReference>
<proteinExistence type="predicted"/>
<accession>A0A3P8UPB7</accession>
<dbReference type="InterPro" id="IPR001265">
    <property type="entry name" value="Formin_Cappuccino_subfam"/>
</dbReference>
<organism evidence="2 3">
    <name type="scientific">Cynoglossus semilaevis</name>
    <name type="common">Tongue sole</name>
    <dbReference type="NCBI Taxonomy" id="244447"/>
    <lineage>
        <taxon>Eukaryota</taxon>
        <taxon>Metazoa</taxon>
        <taxon>Chordata</taxon>
        <taxon>Craniata</taxon>
        <taxon>Vertebrata</taxon>
        <taxon>Euteleostomi</taxon>
        <taxon>Actinopterygii</taxon>
        <taxon>Neopterygii</taxon>
        <taxon>Teleostei</taxon>
        <taxon>Neoteleostei</taxon>
        <taxon>Acanthomorphata</taxon>
        <taxon>Carangaria</taxon>
        <taxon>Pleuronectiformes</taxon>
        <taxon>Pleuronectoidei</taxon>
        <taxon>Cynoglossidae</taxon>
        <taxon>Cynoglossinae</taxon>
        <taxon>Cynoglossus</taxon>
    </lineage>
</organism>
<dbReference type="GO" id="GO:0005884">
    <property type="term" value="C:actin filament"/>
    <property type="evidence" value="ECO:0007669"/>
    <property type="project" value="InterPro"/>
</dbReference>
<dbReference type="GeneTree" id="ENSGT00940000154289"/>
<dbReference type="Ensembl" id="ENSCSET00000004267.1">
    <property type="protein sequence ID" value="ENSCSEP00000004212.1"/>
    <property type="gene ID" value="ENSCSEG00000002743.1"/>
</dbReference>
<feature type="domain" description="FH2" evidence="1">
    <location>
        <begin position="10"/>
        <end position="140"/>
    </location>
</feature>
<dbReference type="PRINTS" id="PR00828">
    <property type="entry name" value="FORMIN"/>
</dbReference>
<dbReference type="Gene3D" id="1.20.58.2220">
    <property type="entry name" value="Formin, FH2 domain"/>
    <property type="match status" value="1"/>
</dbReference>
<evidence type="ECO:0000313" key="2">
    <source>
        <dbReference type="Ensembl" id="ENSCSEP00000004212.1"/>
    </source>
</evidence>
<dbReference type="SUPFAM" id="SSF101447">
    <property type="entry name" value="Formin homology 2 domain (FH2 domain)"/>
    <property type="match status" value="1"/>
</dbReference>
<dbReference type="InterPro" id="IPR015425">
    <property type="entry name" value="FH2_Formin"/>
</dbReference>
<name>A0A3P8UPB7_CYNSE</name>
<reference evidence="2" key="2">
    <citation type="submission" date="2025-08" db="UniProtKB">
        <authorList>
            <consortium name="Ensembl"/>
        </authorList>
    </citation>
    <scope>IDENTIFICATION</scope>
</reference>
<dbReference type="AlphaFoldDB" id="A0A3P8UPB7"/>
<evidence type="ECO:0000313" key="3">
    <source>
        <dbReference type="Proteomes" id="UP000265120"/>
    </source>
</evidence>